<evidence type="ECO:0000256" key="6">
    <source>
        <dbReference type="ARBA" id="ARBA00023242"/>
    </source>
</evidence>
<evidence type="ECO:0000259" key="8">
    <source>
        <dbReference type="PROSITE" id="PS50090"/>
    </source>
</evidence>
<evidence type="ECO:0000256" key="7">
    <source>
        <dbReference type="SAM" id="MobiDB-lite"/>
    </source>
</evidence>
<keyword evidence="3" id="KW-0805">Transcription regulation</keyword>
<evidence type="ECO:0000256" key="4">
    <source>
        <dbReference type="ARBA" id="ARBA00023125"/>
    </source>
</evidence>
<dbReference type="CDD" id="cd00167">
    <property type="entry name" value="SANT"/>
    <property type="match status" value="2"/>
</dbReference>
<dbReference type="PROSITE" id="PS50090">
    <property type="entry name" value="MYB_LIKE"/>
    <property type="match status" value="2"/>
</dbReference>
<dbReference type="Gene3D" id="1.10.10.60">
    <property type="entry name" value="Homeodomain-like"/>
    <property type="match status" value="2"/>
</dbReference>
<feature type="domain" description="Myb-like" evidence="8">
    <location>
        <begin position="63"/>
        <end position="113"/>
    </location>
</feature>
<reference evidence="11" key="1">
    <citation type="submission" date="2025-08" db="UniProtKB">
        <authorList>
            <consortium name="RefSeq"/>
        </authorList>
    </citation>
    <scope>IDENTIFICATION</scope>
</reference>
<dbReference type="PROSITE" id="PS51294">
    <property type="entry name" value="HTH_MYB"/>
    <property type="match status" value="2"/>
</dbReference>
<keyword evidence="10" id="KW-1185">Reference proteome</keyword>
<keyword evidence="5" id="KW-0804">Transcription</keyword>
<feature type="domain" description="HTH myb-type" evidence="9">
    <location>
        <begin position="72"/>
        <end position="117"/>
    </location>
</feature>
<dbReference type="GO" id="GO:0003677">
    <property type="term" value="F:DNA binding"/>
    <property type="evidence" value="ECO:0007669"/>
    <property type="project" value="UniProtKB-KW"/>
</dbReference>
<feature type="domain" description="Myb-like" evidence="8">
    <location>
        <begin position="9"/>
        <end position="62"/>
    </location>
</feature>
<evidence type="ECO:0000256" key="1">
    <source>
        <dbReference type="ARBA" id="ARBA00004123"/>
    </source>
</evidence>
<accession>A0AB40CX77</accession>
<protein>
    <submittedName>
        <fullName evidence="11">Transcription factor RAX2-like</fullName>
    </submittedName>
</protein>
<dbReference type="SMART" id="SM00717">
    <property type="entry name" value="SANT"/>
    <property type="match status" value="2"/>
</dbReference>
<dbReference type="Proteomes" id="UP001515500">
    <property type="component" value="Chromosome 17"/>
</dbReference>
<evidence type="ECO:0000256" key="3">
    <source>
        <dbReference type="ARBA" id="ARBA00023015"/>
    </source>
</evidence>
<dbReference type="PANTHER" id="PTHR48000:SF67">
    <property type="entry name" value="MYB-LIKE DNA-BINDING DOMAIN CONTAINING PROTEIN, EXPRESSED"/>
    <property type="match status" value="1"/>
</dbReference>
<feature type="compositionally biased region" description="Low complexity" evidence="7">
    <location>
        <begin position="152"/>
        <end position="166"/>
    </location>
</feature>
<sequence>MGRAPCCDRANVKRGPWSPDEDMLLRNYIQKHGTGGNWISLPSKAGLRRCGKSCRLRWLNYLRPDIKHGGYTEEEDTIICTLYKNIGSRWSVIASHLPGRTDNDVKNYWNTKLKKKMMAIDNYQSTSPSTTTTTTTTTTTKTTESLVPYNLTTQTSSEVSTDSSSSAEQHTENTNGLNNGNYWSGYNGDGEVEAMLFELGFFSDGYDQTQDQVMGDGGPWLPTLTNLWTFSDLP</sequence>
<dbReference type="PANTHER" id="PTHR48000">
    <property type="entry name" value="OS09G0431300 PROTEIN"/>
    <property type="match status" value="1"/>
</dbReference>
<feature type="domain" description="HTH myb-type" evidence="9">
    <location>
        <begin position="9"/>
        <end position="66"/>
    </location>
</feature>
<dbReference type="AlphaFoldDB" id="A0AB40CX77"/>
<evidence type="ECO:0000256" key="2">
    <source>
        <dbReference type="ARBA" id="ARBA00022737"/>
    </source>
</evidence>
<evidence type="ECO:0000259" key="9">
    <source>
        <dbReference type="PROSITE" id="PS51294"/>
    </source>
</evidence>
<dbReference type="InterPro" id="IPR009057">
    <property type="entry name" value="Homeodomain-like_sf"/>
</dbReference>
<gene>
    <name evidence="11" type="primary">LOC120280899</name>
</gene>
<feature type="region of interest" description="Disordered" evidence="7">
    <location>
        <begin position="152"/>
        <end position="182"/>
    </location>
</feature>
<evidence type="ECO:0000256" key="5">
    <source>
        <dbReference type="ARBA" id="ARBA00023163"/>
    </source>
</evidence>
<comment type="subcellular location">
    <subcellularLocation>
        <location evidence="1">Nucleus</location>
    </subcellularLocation>
</comment>
<dbReference type="InterPro" id="IPR001005">
    <property type="entry name" value="SANT/Myb"/>
</dbReference>
<dbReference type="RefSeq" id="XP_039143803.1">
    <property type="nucleotide sequence ID" value="XM_039287869.1"/>
</dbReference>
<feature type="compositionally biased region" description="Polar residues" evidence="7">
    <location>
        <begin position="172"/>
        <end position="182"/>
    </location>
</feature>
<organism evidence="10 11">
    <name type="scientific">Dioscorea cayennensis subsp. rotundata</name>
    <name type="common">White Guinea yam</name>
    <name type="synonym">Dioscorea rotundata</name>
    <dbReference type="NCBI Taxonomy" id="55577"/>
    <lineage>
        <taxon>Eukaryota</taxon>
        <taxon>Viridiplantae</taxon>
        <taxon>Streptophyta</taxon>
        <taxon>Embryophyta</taxon>
        <taxon>Tracheophyta</taxon>
        <taxon>Spermatophyta</taxon>
        <taxon>Magnoliopsida</taxon>
        <taxon>Liliopsida</taxon>
        <taxon>Dioscoreales</taxon>
        <taxon>Dioscoreaceae</taxon>
        <taxon>Dioscorea</taxon>
    </lineage>
</organism>
<keyword evidence="6" id="KW-0539">Nucleus</keyword>
<evidence type="ECO:0000313" key="11">
    <source>
        <dbReference type="RefSeq" id="XP_039143803.1"/>
    </source>
</evidence>
<dbReference type="GO" id="GO:0005634">
    <property type="term" value="C:nucleus"/>
    <property type="evidence" value="ECO:0007669"/>
    <property type="project" value="UniProtKB-SubCell"/>
</dbReference>
<dbReference type="Pfam" id="PF00249">
    <property type="entry name" value="Myb_DNA-binding"/>
    <property type="match status" value="2"/>
</dbReference>
<dbReference type="GeneID" id="120280899"/>
<evidence type="ECO:0000313" key="10">
    <source>
        <dbReference type="Proteomes" id="UP001515500"/>
    </source>
</evidence>
<keyword evidence="4" id="KW-0238">DNA-binding</keyword>
<proteinExistence type="predicted"/>
<keyword evidence="2" id="KW-0677">Repeat</keyword>
<dbReference type="InterPro" id="IPR017930">
    <property type="entry name" value="Myb_dom"/>
</dbReference>
<name>A0AB40CX77_DIOCR</name>
<dbReference type="FunFam" id="1.10.10.60:FF:000015">
    <property type="entry name" value="Transcription factor RAX3"/>
    <property type="match status" value="1"/>
</dbReference>
<dbReference type="SUPFAM" id="SSF46689">
    <property type="entry name" value="Homeodomain-like"/>
    <property type="match status" value="1"/>
</dbReference>